<dbReference type="SUPFAM" id="SSF46785">
    <property type="entry name" value="Winged helix' DNA-binding domain"/>
    <property type="match status" value="1"/>
</dbReference>
<protein>
    <submittedName>
        <fullName evidence="5">ArsR family transcriptional regulator</fullName>
    </submittedName>
</protein>
<dbReference type="InterPro" id="IPR036388">
    <property type="entry name" value="WH-like_DNA-bd_sf"/>
</dbReference>
<dbReference type="SMART" id="SM00418">
    <property type="entry name" value="HTH_ARSR"/>
    <property type="match status" value="1"/>
</dbReference>
<dbReference type="RefSeq" id="WP_119746782.1">
    <property type="nucleotide sequence ID" value="NZ_QZCG01000003.1"/>
</dbReference>
<dbReference type="InterPro" id="IPR036390">
    <property type="entry name" value="WH_DNA-bd_sf"/>
</dbReference>
<accession>A0A418T222</accession>
<keyword evidence="2" id="KW-0238">DNA-binding</keyword>
<dbReference type="NCBIfam" id="NF033788">
    <property type="entry name" value="HTH_metalloreg"/>
    <property type="match status" value="1"/>
</dbReference>
<dbReference type="AlphaFoldDB" id="A0A418T222"/>
<gene>
    <name evidence="5" type="ORF">D3P04_05635</name>
</gene>
<dbReference type="GO" id="GO:0003677">
    <property type="term" value="F:DNA binding"/>
    <property type="evidence" value="ECO:0007669"/>
    <property type="project" value="UniProtKB-KW"/>
</dbReference>
<dbReference type="InterPro" id="IPR051011">
    <property type="entry name" value="Metal_resp_trans_reg"/>
</dbReference>
<organism evidence="5 6">
    <name type="scientific">Paracoccus onubensis</name>
    <dbReference type="NCBI Taxonomy" id="1675788"/>
    <lineage>
        <taxon>Bacteria</taxon>
        <taxon>Pseudomonadati</taxon>
        <taxon>Pseudomonadota</taxon>
        <taxon>Alphaproteobacteria</taxon>
        <taxon>Rhodobacterales</taxon>
        <taxon>Paracoccaceae</taxon>
        <taxon>Paracoccus</taxon>
    </lineage>
</organism>
<evidence type="ECO:0000256" key="3">
    <source>
        <dbReference type="ARBA" id="ARBA00023163"/>
    </source>
</evidence>
<evidence type="ECO:0000313" key="6">
    <source>
        <dbReference type="Proteomes" id="UP000284202"/>
    </source>
</evidence>
<keyword evidence="3" id="KW-0804">Transcription</keyword>
<evidence type="ECO:0000256" key="1">
    <source>
        <dbReference type="ARBA" id="ARBA00023015"/>
    </source>
</evidence>
<dbReference type="InterPro" id="IPR011991">
    <property type="entry name" value="ArsR-like_HTH"/>
</dbReference>
<dbReference type="PROSITE" id="PS50987">
    <property type="entry name" value="HTH_ARSR_2"/>
    <property type="match status" value="1"/>
</dbReference>
<dbReference type="EMBL" id="QZCG01000003">
    <property type="protein sequence ID" value="RJE87226.1"/>
    <property type="molecule type" value="Genomic_DNA"/>
</dbReference>
<evidence type="ECO:0000313" key="5">
    <source>
        <dbReference type="EMBL" id="RJE87226.1"/>
    </source>
</evidence>
<dbReference type="PRINTS" id="PR00778">
    <property type="entry name" value="HTHARSR"/>
</dbReference>
<comment type="caution">
    <text evidence="5">The sequence shown here is derived from an EMBL/GenBank/DDBJ whole genome shotgun (WGS) entry which is preliminary data.</text>
</comment>
<keyword evidence="1" id="KW-0805">Transcription regulation</keyword>
<dbReference type="InterPro" id="IPR001845">
    <property type="entry name" value="HTH_ArsR_DNA-bd_dom"/>
</dbReference>
<evidence type="ECO:0000259" key="4">
    <source>
        <dbReference type="PROSITE" id="PS50987"/>
    </source>
</evidence>
<dbReference type="GO" id="GO:0003700">
    <property type="term" value="F:DNA-binding transcription factor activity"/>
    <property type="evidence" value="ECO:0007669"/>
    <property type="project" value="InterPro"/>
</dbReference>
<name>A0A418T222_9RHOB</name>
<keyword evidence="6" id="KW-1185">Reference proteome</keyword>
<feature type="domain" description="HTH arsR-type" evidence="4">
    <location>
        <begin position="1"/>
        <end position="95"/>
    </location>
</feature>
<dbReference type="PANTHER" id="PTHR43132">
    <property type="entry name" value="ARSENICAL RESISTANCE OPERON REPRESSOR ARSR-RELATED"/>
    <property type="match status" value="1"/>
</dbReference>
<dbReference type="PANTHER" id="PTHR43132:SF2">
    <property type="entry name" value="ARSENICAL RESISTANCE OPERON REPRESSOR ARSR-RELATED"/>
    <property type="match status" value="1"/>
</dbReference>
<dbReference type="Proteomes" id="UP000284202">
    <property type="component" value="Unassembled WGS sequence"/>
</dbReference>
<dbReference type="Pfam" id="PF12840">
    <property type="entry name" value="HTH_20"/>
    <property type="match status" value="1"/>
</dbReference>
<reference evidence="6" key="1">
    <citation type="submission" date="2018-09" db="EMBL/GenBank/DDBJ databases">
        <title>Acidovorax cavernicola nov. sp. isolated from Gruta de las Maravillas (Aracena, Spain).</title>
        <authorList>
            <person name="Jurado V."/>
            <person name="Gutierrez-Patricio S."/>
            <person name="Gonzalez-Pimentel J.L."/>
            <person name="Miller A.Z."/>
            <person name="Laiz L."/>
            <person name="Saiz-Jimenez C."/>
        </authorList>
    </citation>
    <scope>NUCLEOTIDE SEQUENCE [LARGE SCALE GENOMIC DNA]</scope>
    <source>
        <strain evidence="6">1011MAR3C25</strain>
    </source>
</reference>
<dbReference type="Gene3D" id="1.10.10.10">
    <property type="entry name" value="Winged helix-like DNA-binding domain superfamily/Winged helix DNA-binding domain"/>
    <property type="match status" value="1"/>
</dbReference>
<dbReference type="OrthoDB" id="9804742at2"/>
<proteinExistence type="predicted"/>
<dbReference type="CDD" id="cd00090">
    <property type="entry name" value="HTH_ARSR"/>
    <property type="match status" value="1"/>
</dbReference>
<sequence>MNIEIAARQLEALGNETRLGIYRTLVRAGTGGLTVGQVQEHVGLAASTLSHHMKRLVDQGLVRQDRSGTTLICHAEYPAMSALIGYLTDECCADQDCIDDARTEEAEAGAPIG</sequence>
<evidence type="ECO:0000256" key="2">
    <source>
        <dbReference type="ARBA" id="ARBA00023125"/>
    </source>
</evidence>